<feature type="transmembrane region" description="Helical" evidence="1">
    <location>
        <begin position="97"/>
        <end position="117"/>
    </location>
</feature>
<keyword evidence="3" id="KW-1185">Reference proteome</keyword>
<dbReference type="EMBL" id="JBANRG010000031">
    <property type="protein sequence ID" value="KAK7451277.1"/>
    <property type="molecule type" value="Genomic_DNA"/>
</dbReference>
<organism evidence="2 3">
    <name type="scientific">Marasmiellus scandens</name>
    <dbReference type="NCBI Taxonomy" id="2682957"/>
    <lineage>
        <taxon>Eukaryota</taxon>
        <taxon>Fungi</taxon>
        <taxon>Dikarya</taxon>
        <taxon>Basidiomycota</taxon>
        <taxon>Agaricomycotina</taxon>
        <taxon>Agaricomycetes</taxon>
        <taxon>Agaricomycetidae</taxon>
        <taxon>Agaricales</taxon>
        <taxon>Marasmiineae</taxon>
        <taxon>Omphalotaceae</taxon>
        <taxon>Marasmiellus</taxon>
    </lineage>
</organism>
<keyword evidence="1" id="KW-0472">Membrane</keyword>
<sequence>MEQTRRSQPPAVEAEDLMRTHLLRHHLKYLEGVGRPTSSTRSPGAGEISLSVVRLVDDENAEIFHSLLRAEDLSRIMQALALERAAPVQHHSYFRDFLIFMAIFFLCGLLSMIIDIIREMDKK</sequence>
<protein>
    <submittedName>
        <fullName evidence="2">Uncharacterized protein</fullName>
    </submittedName>
</protein>
<evidence type="ECO:0000256" key="1">
    <source>
        <dbReference type="SAM" id="Phobius"/>
    </source>
</evidence>
<evidence type="ECO:0000313" key="3">
    <source>
        <dbReference type="Proteomes" id="UP001498398"/>
    </source>
</evidence>
<dbReference type="Proteomes" id="UP001498398">
    <property type="component" value="Unassembled WGS sequence"/>
</dbReference>
<accession>A0ABR1J6D9</accession>
<gene>
    <name evidence="2" type="ORF">VKT23_012617</name>
</gene>
<proteinExistence type="predicted"/>
<comment type="caution">
    <text evidence="2">The sequence shown here is derived from an EMBL/GenBank/DDBJ whole genome shotgun (WGS) entry which is preliminary data.</text>
</comment>
<keyword evidence="1" id="KW-1133">Transmembrane helix</keyword>
<evidence type="ECO:0000313" key="2">
    <source>
        <dbReference type="EMBL" id="KAK7451277.1"/>
    </source>
</evidence>
<name>A0ABR1J6D9_9AGAR</name>
<keyword evidence="1" id="KW-0812">Transmembrane</keyword>
<reference evidence="2 3" key="1">
    <citation type="submission" date="2024-01" db="EMBL/GenBank/DDBJ databases">
        <title>A draft genome for the cacao thread blight pathogen Marasmiellus scandens.</title>
        <authorList>
            <person name="Baruah I.K."/>
            <person name="Leung J."/>
            <person name="Bukari Y."/>
            <person name="Amoako-Attah I."/>
            <person name="Meinhardt L.W."/>
            <person name="Bailey B.A."/>
            <person name="Cohen S.P."/>
        </authorList>
    </citation>
    <scope>NUCLEOTIDE SEQUENCE [LARGE SCALE GENOMIC DNA]</scope>
    <source>
        <strain evidence="2 3">GH-19</strain>
    </source>
</reference>